<protein>
    <submittedName>
        <fullName evidence="2">Uncharacterized protein</fullName>
    </submittedName>
</protein>
<dbReference type="OrthoDB" id="10488367at2759"/>
<dbReference type="RefSeq" id="XP_007411367.1">
    <property type="nucleotide sequence ID" value="XM_007411305.1"/>
</dbReference>
<reference evidence="3" key="1">
    <citation type="journal article" date="2011" name="Proc. Natl. Acad. Sci. U.S.A.">
        <title>Obligate biotrophy features unraveled by the genomic analysis of rust fungi.</title>
        <authorList>
            <person name="Duplessis S."/>
            <person name="Cuomo C.A."/>
            <person name="Lin Y.-C."/>
            <person name="Aerts A."/>
            <person name="Tisserant E."/>
            <person name="Veneault-Fourrey C."/>
            <person name="Joly D.L."/>
            <person name="Hacquard S."/>
            <person name="Amselem J."/>
            <person name="Cantarel B.L."/>
            <person name="Chiu R."/>
            <person name="Coutinho P.M."/>
            <person name="Feau N."/>
            <person name="Field M."/>
            <person name="Frey P."/>
            <person name="Gelhaye E."/>
            <person name="Goldberg J."/>
            <person name="Grabherr M.G."/>
            <person name="Kodira C.D."/>
            <person name="Kohler A."/>
            <person name="Kuees U."/>
            <person name="Lindquist E.A."/>
            <person name="Lucas S.M."/>
            <person name="Mago R."/>
            <person name="Mauceli E."/>
            <person name="Morin E."/>
            <person name="Murat C."/>
            <person name="Pangilinan J.L."/>
            <person name="Park R."/>
            <person name="Pearson M."/>
            <person name="Quesneville H."/>
            <person name="Rouhier N."/>
            <person name="Sakthikumar S."/>
            <person name="Salamov A.A."/>
            <person name="Schmutz J."/>
            <person name="Selles B."/>
            <person name="Shapiro H."/>
            <person name="Tanguay P."/>
            <person name="Tuskan G.A."/>
            <person name="Henrissat B."/>
            <person name="Van de Peer Y."/>
            <person name="Rouze P."/>
            <person name="Ellis J.G."/>
            <person name="Dodds P.N."/>
            <person name="Schein J.E."/>
            <person name="Zhong S."/>
            <person name="Hamelin R.C."/>
            <person name="Grigoriev I.V."/>
            <person name="Szabo L.J."/>
            <person name="Martin F."/>
        </authorList>
    </citation>
    <scope>NUCLEOTIDE SEQUENCE [LARGE SCALE GENOMIC DNA]</scope>
    <source>
        <strain evidence="3">98AG31 / pathotype 3-4-7</strain>
    </source>
</reference>
<organism evidence="3">
    <name type="scientific">Melampsora larici-populina (strain 98AG31 / pathotype 3-4-7)</name>
    <name type="common">Poplar leaf rust fungus</name>
    <dbReference type="NCBI Taxonomy" id="747676"/>
    <lineage>
        <taxon>Eukaryota</taxon>
        <taxon>Fungi</taxon>
        <taxon>Dikarya</taxon>
        <taxon>Basidiomycota</taxon>
        <taxon>Pucciniomycotina</taxon>
        <taxon>Pucciniomycetes</taxon>
        <taxon>Pucciniales</taxon>
        <taxon>Melampsoraceae</taxon>
        <taxon>Melampsora</taxon>
    </lineage>
</organism>
<name>F4RQ91_MELLP</name>
<sequence length="329" mass="36624">MRVISPTFTVLDARQMMPKIFAVIKSIMSGHITLPRNENLHAGYEYDFSHDSTKDHTHILSQYPSDNKIRDLLEVAESLAEELAAFAGMATNNPDVSVQEPTGEQTLEEQHADVSISIHKRSYLEYPFNSATVTPEEALETAAGLTSQHQEADVVMSKLTSELEDLAFGASFTSMVQQPDPNQLPNKSAKSTTISEASLTPDGILNIVDMASKRHAHDSQVQKHHGPERPRTTSKDLSVPQYDPDTGSEILSPSQYSKAVSFYWRSHEDPEYGESRQNHWKTLGKRKLHKDTDDPPEKNLEALDAPGTQIERISGADCTEPKKTTKWLG</sequence>
<evidence type="ECO:0000256" key="1">
    <source>
        <dbReference type="SAM" id="MobiDB-lite"/>
    </source>
</evidence>
<dbReference type="VEuPathDB" id="FungiDB:MELLADRAFT_88050"/>
<dbReference type="KEGG" id="mlr:MELLADRAFT_88050"/>
<feature type="compositionally biased region" description="Basic and acidic residues" evidence="1">
    <location>
        <begin position="290"/>
        <end position="301"/>
    </location>
</feature>
<evidence type="ECO:0000313" key="3">
    <source>
        <dbReference type="Proteomes" id="UP000001072"/>
    </source>
</evidence>
<dbReference type="InParanoid" id="F4RQ91"/>
<dbReference type="AlphaFoldDB" id="F4RQ91"/>
<feature type="region of interest" description="Disordered" evidence="1">
    <location>
        <begin position="177"/>
        <end position="197"/>
    </location>
</feature>
<feature type="compositionally biased region" description="Basic and acidic residues" evidence="1">
    <location>
        <begin position="217"/>
        <end position="234"/>
    </location>
</feature>
<dbReference type="HOGENOM" id="CLU_918545_0_0_1"/>
<evidence type="ECO:0000313" key="2">
    <source>
        <dbReference type="EMBL" id="EGG05445.1"/>
    </source>
</evidence>
<gene>
    <name evidence="2" type="ORF">MELLADRAFT_88050</name>
</gene>
<dbReference type="Proteomes" id="UP000001072">
    <property type="component" value="Unassembled WGS sequence"/>
</dbReference>
<feature type="region of interest" description="Disordered" evidence="1">
    <location>
        <begin position="284"/>
        <end position="329"/>
    </location>
</feature>
<dbReference type="GeneID" id="18934745"/>
<proteinExistence type="predicted"/>
<keyword evidence="3" id="KW-1185">Reference proteome</keyword>
<accession>F4RQ91</accession>
<feature type="region of interest" description="Disordered" evidence="1">
    <location>
        <begin position="214"/>
        <end position="251"/>
    </location>
</feature>
<dbReference type="EMBL" id="GL883113">
    <property type="protein sequence ID" value="EGG05445.1"/>
    <property type="molecule type" value="Genomic_DNA"/>
</dbReference>